<feature type="transmembrane region" description="Helical" evidence="1">
    <location>
        <begin position="29"/>
        <end position="49"/>
    </location>
</feature>
<evidence type="ECO:0000256" key="1">
    <source>
        <dbReference type="SAM" id="Phobius"/>
    </source>
</evidence>
<dbReference type="Proteomes" id="UP001222027">
    <property type="component" value="Unassembled WGS sequence"/>
</dbReference>
<keyword evidence="3" id="KW-1185">Reference proteome</keyword>
<organism evidence="2 3">
    <name type="scientific">Ensete ventricosum</name>
    <name type="common">Abyssinian banana</name>
    <name type="synonym">Musa ensete</name>
    <dbReference type="NCBI Taxonomy" id="4639"/>
    <lineage>
        <taxon>Eukaryota</taxon>
        <taxon>Viridiplantae</taxon>
        <taxon>Streptophyta</taxon>
        <taxon>Embryophyta</taxon>
        <taxon>Tracheophyta</taxon>
        <taxon>Spermatophyta</taxon>
        <taxon>Magnoliopsida</taxon>
        <taxon>Liliopsida</taxon>
        <taxon>Zingiberales</taxon>
        <taxon>Musaceae</taxon>
        <taxon>Ensete</taxon>
    </lineage>
</organism>
<evidence type="ECO:0000313" key="2">
    <source>
        <dbReference type="EMBL" id="KAJ8465921.1"/>
    </source>
</evidence>
<keyword evidence="1" id="KW-0812">Transmembrane</keyword>
<dbReference type="EMBL" id="JAQQAF010000008">
    <property type="protein sequence ID" value="KAJ8465921.1"/>
    <property type="molecule type" value="Genomic_DNA"/>
</dbReference>
<reference evidence="2 3" key="1">
    <citation type="submission" date="2022-12" db="EMBL/GenBank/DDBJ databases">
        <title>Chromosome-scale assembly of the Ensete ventricosum genome.</title>
        <authorList>
            <person name="Dussert Y."/>
            <person name="Stocks J."/>
            <person name="Wendawek A."/>
            <person name="Woldeyes F."/>
            <person name="Nichols R.A."/>
            <person name="Borrell J.S."/>
        </authorList>
    </citation>
    <scope>NUCLEOTIDE SEQUENCE [LARGE SCALE GENOMIC DNA]</scope>
    <source>
        <strain evidence="3">cv. Maze</strain>
        <tissue evidence="2">Seeds</tissue>
    </source>
</reference>
<protein>
    <submittedName>
        <fullName evidence="2">Uncharacterized protein</fullName>
    </submittedName>
</protein>
<accession>A0AAV8Q8Q2</accession>
<keyword evidence="1" id="KW-1133">Transmembrane helix</keyword>
<name>A0AAV8Q8Q2_ENSVE</name>
<proteinExistence type="predicted"/>
<comment type="caution">
    <text evidence="2">The sequence shown here is derived from an EMBL/GenBank/DDBJ whole genome shotgun (WGS) entry which is preliminary data.</text>
</comment>
<dbReference type="AlphaFoldDB" id="A0AAV8Q8Q2"/>
<evidence type="ECO:0000313" key="3">
    <source>
        <dbReference type="Proteomes" id="UP001222027"/>
    </source>
</evidence>
<gene>
    <name evidence="2" type="ORF">OPV22_028473</name>
</gene>
<sequence>MYNDRAALIAFFLNPIARGFISSSTCSSNLFFFLLISIIFILILQSLFLPPHQYHLHLDPAISSPSIAPHFRRLLSRKPSNPSPLGLGSDGPEEEWWVLSSLISFQVLFLYGKYHGWSTGSLGYIFIHKIAFYFSLL</sequence>
<keyword evidence="1" id="KW-0472">Membrane</keyword>